<dbReference type="RefSeq" id="WP_273188620.1">
    <property type="nucleotide sequence ID" value="NZ_DYUZ01000007.1"/>
</dbReference>
<protein>
    <recommendedName>
        <fullName evidence="2 6">Imidazoleglycerol-phosphate dehydratase</fullName>
        <shortName evidence="6">IGPD</shortName>
        <ecNumber evidence="6 7">4.2.1.19</ecNumber>
    </recommendedName>
</protein>
<evidence type="ECO:0000313" key="9">
    <source>
        <dbReference type="Proteomes" id="UP000753256"/>
    </source>
</evidence>
<dbReference type="Pfam" id="PF00475">
    <property type="entry name" value="IGPD"/>
    <property type="match status" value="1"/>
</dbReference>
<comment type="similarity">
    <text evidence="6 7">Belongs to the imidazoleglycerol-phosphate dehydratase family.</text>
</comment>
<evidence type="ECO:0000256" key="6">
    <source>
        <dbReference type="HAMAP-Rule" id="MF_00076"/>
    </source>
</evidence>
<comment type="caution">
    <text evidence="8">The sequence shown here is derived from an EMBL/GenBank/DDBJ whole genome shotgun (WGS) entry which is preliminary data.</text>
</comment>
<keyword evidence="4 6" id="KW-0368">Histidine biosynthesis</keyword>
<dbReference type="FunFam" id="3.30.230.40:FF:000001">
    <property type="entry name" value="Imidazoleglycerol-phosphate dehydratase HisB"/>
    <property type="match status" value="1"/>
</dbReference>
<dbReference type="InterPro" id="IPR020568">
    <property type="entry name" value="Ribosomal_Su5_D2-typ_SF"/>
</dbReference>
<dbReference type="FunFam" id="3.30.230.40:FF:000003">
    <property type="entry name" value="Imidazoleglycerol-phosphate dehydratase HisB"/>
    <property type="match status" value="1"/>
</dbReference>
<evidence type="ECO:0000256" key="4">
    <source>
        <dbReference type="ARBA" id="ARBA00023102"/>
    </source>
</evidence>
<comment type="pathway">
    <text evidence="1 6 7">Amino-acid biosynthesis; L-histidine biosynthesis; L-histidine from 5-phospho-alpha-D-ribose 1-diphosphate: step 6/9.</text>
</comment>
<evidence type="ECO:0000256" key="1">
    <source>
        <dbReference type="ARBA" id="ARBA00005047"/>
    </source>
</evidence>
<dbReference type="Proteomes" id="UP000753256">
    <property type="component" value="Unassembled WGS sequence"/>
</dbReference>
<dbReference type="NCBIfam" id="NF002114">
    <property type="entry name" value="PRK00951.2-4"/>
    <property type="match status" value="1"/>
</dbReference>
<comment type="subcellular location">
    <subcellularLocation>
        <location evidence="6 7">Cytoplasm</location>
    </subcellularLocation>
</comment>
<dbReference type="PROSITE" id="PS00955">
    <property type="entry name" value="IGP_DEHYDRATASE_2"/>
    <property type="match status" value="1"/>
</dbReference>
<dbReference type="InterPro" id="IPR000807">
    <property type="entry name" value="ImidazoleglycerolP_deHydtase"/>
</dbReference>
<evidence type="ECO:0000256" key="5">
    <source>
        <dbReference type="ARBA" id="ARBA00023239"/>
    </source>
</evidence>
<organism evidence="8 9">
    <name type="scientific">Enorma phocaeensis</name>
    <dbReference type="NCBI Taxonomy" id="1871019"/>
    <lineage>
        <taxon>Bacteria</taxon>
        <taxon>Bacillati</taxon>
        <taxon>Actinomycetota</taxon>
        <taxon>Coriobacteriia</taxon>
        <taxon>Coriobacteriales</taxon>
        <taxon>Coriobacteriaceae</taxon>
        <taxon>Enorma</taxon>
    </lineage>
</organism>
<keyword evidence="3 6" id="KW-0028">Amino-acid biosynthesis</keyword>
<dbReference type="PANTHER" id="PTHR23133:SF2">
    <property type="entry name" value="IMIDAZOLEGLYCEROL-PHOSPHATE DEHYDRATASE"/>
    <property type="match status" value="1"/>
</dbReference>
<reference evidence="8" key="1">
    <citation type="journal article" date="2021" name="PeerJ">
        <title>Extensive microbial diversity within the chicken gut microbiome revealed by metagenomics and culture.</title>
        <authorList>
            <person name="Gilroy R."/>
            <person name="Ravi A."/>
            <person name="Getino M."/>
            <person name="Pursley I."/>
            <person name="Horton D.L."/>
            <person name="Alikhan N.F."/>
            <person name="Baker D."/>
            <person name="Gharbi K."/>
            <person name="Hall N."/>
            <person name="Watson M."/>
            <person name="Adriaenssens E.M."/>
            <person name="Foster-Nyarko E."/>
            <person name="Jarju S."/>
            <person name="Secka A."/>
            <person name="Antonio M."/>
            <person name="Oren A."/>
            <person name="Chaudhuri R.R."/>
            <person name="La Ragione R."/>
            <person name="Hildebrand F."/>
            <person name="Pallen M.J."/>
        </authorList>
    </citation>
    <scope>NUCLEOTIDE SEQUENCE</scope>
    <source>
        <strain evidence="8">ChiHjej13B12-9602</strain>
    </source>
</reference>
<dbReference type="PROSITE" id="PS00954">
    <property type="entry name" value="IGP_DEHYDRATASE_1"/>
    <property type="match status" value="1"/>
</dbReference>
<dbReference type="GO" id="GO:0000105">
    <property type="term" value="P:L-histidine biosynthetic process"/>
    <property type="evidence" value="ECO:0007669"/>
    <property type="project" value="UniProtKB-UniRule"/>
</dbReference>
<dbReference type="AlphaFoldDB" id="A0A921LU80"/>
<sequence>MTIYKKQPRNLEETSQATIAESTARQSAGLTSLFKGSTLSIGEPRTASVHRVTGETDITLTLGLDGTGHCDITTDVPFFDHMLNAFGRHGLFDLKVEALGDTEVDAHHTVEDTGIVLGQAFAQALADKRGITRFANVAVPMDETLVMAAVDISGRGQAYCELPCPTERVGSFDTELAVEFFYAFARDAGVTLHVRELAGANSHHIIEAAFKAVGRAMRYACELDPRVTGVPSTKGSL</sequence>
<evidence type="ECO:0000313" key="8">
    <source>
        <dbReference type="EMBL" id="HJG36455.1"/>
    </source>
</evidence>
<reference evidence="8" key="2">
    <citation type="submission" date="2021-09" db="EMBL/GenBank/DDBJ databases">
        <authorList>
            <person name="Gilroy R."/>
        </authorList>
    </citation>
    <scope>NUCLEOTIDE SEQUENCE</scope>
    <source>
        <strain evidence="8">ChiHjej13B12-9602</strain>
    </source>
</reference>
<keyword evidence="5 6" id="KW-0456">Lyase</keyword>
<proteinExistence type="inferred from homology"/>
<dbReference type="HAMAP" id="MF_00076">
    <property type="entry name" value="HisB"/>
    <property type="match status" value="1"/>
</dbReference>
<accession>A0A921LU80</accession>
<dbReference type="CDD" id="cd07914">
    <property type="entry name" value="IGPD"/>
    <property type="match status" value="1"/>
</dbReference>
<comment type="catalytic activity">
    <reaction evidence="6 7">
        <text>D-erythro-1-(imidazol-4-yl)glycerol 3-phosphate = 3-(imidazol-4-yl)-2-oxopropyl phosphate + H2O</text>
        <dbReference type="Rhea" id="RHEA:11040"/>
        <dbReference type="ChEBI" id="CHEBI:15377"/>
        <dbReference type="ChEBI" id="CHEBI:57766"/>
        <dbReference type="ChEBI" id="CHEBI:58278"/>
        <dbReference type="EC" id="4.2.1.19"/>
    </reaction>
</comment>
<dbReference type="EMBL" id="DYUZ01000007">
    <property type="protein sequence ID" value="HJG36455.1"/>
    <property type="molecule type" value="Genomic_DNA"/>
</dbReference>
<dbReference type="PANTHER" id="PTHR23133">
    <property type="entry name" value="IMIDAZOLEGLYCEROL-PHOSPHATE DEHYDRATASE HIS7"/>
    <property type="match status" value="1"/>
</dbReference>
<dbReference type="GO" id="GO:0005737">
    <property type="term" value="C:cytoplasm"/>
    <property type="evidence" value="ECO:0007669"/>
    <property type="project" value="UniProtKB-SubCell"/>
</dbReference>
<dbReference type="EC" id="4.2.1.19" evidence="6 7"/>
<name>A0A921LU80_9ACTN</name>
<dbReference type="SUPFAM" id="SSF54211">
    <property type="entry name" value="Ribosomal protein S5 domain 2-like"/>
    <property type="match status" value="2"/>
</dbReference>
<keyword evidence="6" id="KW-0963">Cytoplasm</keyword>
<evidence type="ECO:0000256" key="2">
    <source>
        <dbReference type="ARBA" id="ARBA00016664"/>
    </source>
</evidence>
<dbReference type="NCBIfam" id="NF002111">
    <property type="entry name" value="PRK00951.2-1"/>
    <property type="match status" value="1"/>
</dbReference>
<dbReference type="InterPro" id="IPR020565">
    <property type="entry name" value="ImidazoleglycerP_deHydtase_CS"/>
</dbReference>
<evidence type="ECO:0000256" key="3">
    <source>
        <dbReference type="ARBA" id="ARBA00022605"/>
    </source>
</evidence>
<gene>
    <name evidence="6 8" type="primary">hisB</name>
    <name evidence="8" type="ORF">K8V70_01130</name>
</gene>
<dbReference type="InterPro" id="IPR038494">
    <property type="entry name" value="IGPD_sf"/>
</dbReference>
<dbReference type="GO" id="GO:0004424">
    <property type="term" value="F:imidazoleglycerol-phosphate dehydratase activity"/>
    <property type="evidence" value="ECO:0007669"/>
    <property type="project" value="UniProtKB-UniRule"/>
</dbReference>
<dbReference type="Gene3D" id="3.30.230.40">
    <property type="entry name" value="Imidazole glycerol phosphate dehydratase, domain 1"/>
    <property type="match status" value="2"/>
</dbReference>
<evidence type="ECO:0000256" key="7">
    <source>
        <dbReference type="RuleBase" id="RU000599"/>
    </source>
</evidence>